<dbReference type="InterPro" id="IPR039653">
    <property type="entry name" value="Prenyltransferase"/>
</dbReference>
<dbReference type="Pfam" id="PF01040">
    <property type="entry name" value="UbiA"/>
    <property type="match status" value="1"/>
</dbReference>
<feature type="transmembrane region" description="Helical" evidence="12">
    <location>
        <begin position="213"/>
        <end position="232"/>
    </location>
</feature>
<keyword evidence="9 12" id="KW-0460">Magnesium</keyword>
<evidence type="ECO:0000256" key="5">
    <source>
        <dbReference type="ARBA" id="ARBA00022519"/>
    </source>
</evidence>
<comment type="similarity">
    <text evidence="3 12">Belongs to the UbiA prenyltransferase family.</text>
</comment>
<evidence type="ECO:0000256" key="12">
    <source>
        <dbReference type="HAMAP-Rule" id="MF_01635"/>
    </source>
</evidence>
<evidence type="ECO:0000256" key="4">
    <source>
        <dbReference type="ARBA" id="ARBA00022475"/>
    </source>
</evidence>
<dbReference type="CDD" id="cd13959">
    <property type="entry name" value="PT_UbiA_COQ2"/>
    <property type="match status" value="1"/>
</dbReference>
<dbReference type="FunFam" id="1.10.357.140:FF:000002">
    <property type="entry name" value="4-hydroxybenzoate octaprenyltransferase"/>
    <property type="match status" value="1"/>
</dbReference>
<comment type="cofactor">
    <cofactor evidence="1 12">
        <name>Mg(2+)</name>
        <dbReference type="ChEBI" id="CHEBI:18420"/>
    </cofactor>
</comment>
<feature type="transmembrane region" description="Helical" evidence="12">
    <location>
        <begin position="238"/>
        <end position="256"/>
    </location>
</feature>
<reference evidence="14 15" key="1">
    <citation type="submission" date="2014-01" db="EMBL/GenBank/DDBJ databases">
        <authorList>
            <person name="Durkin A.S."/>
            <person name="McCorrison J."/>
            <person name="Torralba M."/>
            <person name="Gillis M."/>
            <person name="Haft D.H."/>
            <person name="Methe B."/>
            <person name="Sutton G."/>
            <person name="Nelson K.E."/>
        </authorList>
    </citation>
    <scope>NUCLEOTIDE SEQUENCE [LARGE SCALE GENOMIC DNA]</scope>
    <source>
        <strain evidence="14 15">205/92</strain>
    </source>
</reference>
<evidence type="ECO:0000256" key="10">
    <source>
        <dbReference type="ARBA" id="ARBA00022989"/>
    </source>
</evidence>
<evidence type="ECO:0000313" key="15">
    <source>
        <dbReference type="Proteomes" id="UP000022311"/>
    </source>
</evidence>
<name>A0AAV3M3A0_9GAMM</name>
<dbReference type="Gene3D" id="1.10.357.140">
    <property type="entry name" value="UbiA prenyltransferase"/>
    <property type="match status" value="1"/>
</dbReference>
<dbReference type="GO" id="GO:0005886">
    <property type="term" value="C:plasma membrane"/>
    <property type="evidence" value="ECO:0007669"/>
    <property type="project" value="UniProtKB-SubCell"/>
</dbReference>
<dbReference type="GO" id="GO:0006744">
    <property type="term" value="P:ubiquinone biosynthetic process"/>
    <property type="evidence" value="ECO:0007669"/>
    <property type="project" value="UniProtKB-UniRule"/>
</dbReference>
<keyword evidence="11 12" id="KW-0472">Membrane</keyword>
<comment type="function">
    <text evidence="12">Catalyzes the prenylation of para-hydroxybenzoate (PHB) with an all-trans polyprenyl group. Mediates the second step in the final reaction sequence of ubiquinone-8 (UQ-8) biosynthesis, which is the condensation of the polyisoprenoid side chain with PHB, generating the first membrane-bound Q intermediate 3-octaprenyl-4-hydroxybenzoate.</text>
</comment>
<dbReference type="GO" id="GO:0008412">
    <property type="term" value="F:4-hydroxybenzoate polyprenyltransferase activity"/>
    <property type="evidence" value="ECO:0007669"/>
    <property type="project" value="UniProtKB-UniRule"/>
</dbReference>
<dbReference type="EC" id="2.5.1.39" evidence="12 13"/>
<evidence type="ECO:0000256" key="3">
    <source>
        <dbReference type="ARBA" id="ARBA00005985"/>
    </source>
</evidence>
<dbReference type="InterPro" id="IPR006370">
    <property type="entry name" value="HB_polyprenyltransferase-like"/>
</dbReference>
<evidence type="ECO:0000256" key="13">
    <source>
        <dbReference type="NCBIfam" id="TIGR01474"/>
    </source>
</evidence>
<evidence type="ECO:0000313" key="14">
    <source>
        <dbReference type="EMBL" id="EUD10291.1"/>
    </source>
</evidence>
<evidence type="ECO:0000256" key="2">
    <source>
        <dbReference type="ARBA" id="ARBA00004141"/>
    </source>
</evidence>
<dbReference type="Gene3D" id="1.20.120.1780">
    <property type="entry name" value="UbiA prenyltransferase"/>
    <property type="match status" value="1"/>
</dbReference>
<keyword evidence="4 12" id="KW-1003">Cell membrane</keyword>
<keyword evidence="7 12" id="KW-0831">Ubiquinone biosynthesis</keyword>
<dbReference type="AlphaFoldDB" id="A0AAV3M3A0"/>
<feature type="transmembrane region" description="Helical" evidence="12">
    <location>
        <begin position="99"/>
        <end position="132"/>
    </location>
</feature>
<gene>
    <name evidence="12 14" type="primary">ubiA</name>
    <name evidence="14" type="ORF">HMPREF1563_3505</name>
</gene>
<comment type="subcellular location">
    <subcellularLocation>
        <location evidence="12">Cell inner membrane</location>
        <topology evidence="12">Multi-pass membrane protein</topology>
    </subcellularLocation>
    <subcellularLocation>
        <location evidence="2">Membrane</location>
        <topology evidence="2">Multi-pass membrane protein</topology>
    </subcellularLocation>
</comment>
<evidence type="ECO:0000256" key="8">
    <source>
        <dbReference type="ARBA" id="ARBA00022692"/>
    </source>
</evidence>
<dbReference type="NCBIfam" id="TIGR01474">
    <property type="entry name" value="ubiA_proteo"/>
    <property type="match status" value="1"/>
</dbReference>
<feature type="transmembrane region" description="Helical" evidence="12">
    <location>
        <begin position="165"/>
        <end position="183"/>
    </location>
</feature>
<sequence>MEGSMALSKWHAYSRLMRIDRPIGSLLLLWPTYWALWIAAQGSPSLHILIVFTAGVFLMRAAGCVINDFADRNFDGHVERTKHRPLPSGDVTEKEAKILFAALVGLSFLLVLSLNTMTIWLSVAGLALAWIYPFVKRVSHLPQVVLGAAFGWSIPMGFSAVSESLPLVCWLLFLVNIIWSVIYDTQYAMVDRNDDLKIGVKSTAILFGQYDKLIIGLLQIVMVGLLVVIGSLANLGMVYYGSLVLAAALFVYQQQLMINRERAPCFKAFMNNNYVGLILFFGMVVSYF</sequence>
<accession>A0AAV3M3A0</accession>
<evidence type="ECO:0000256" key="1">
    <source>
        <dbReference type="ARBA" id="ARBA00001946"/>
    </source>
</evidence>
<comment type="caution">
    <text evidence="14">The sequence shown here is derived from an EMBL/GenBank/DDBJ whole genome shotgun (WGS) entry which is preliminary data.</text>
</comment>
<feature type="transmembrane region" description="Helical" evidence="12">
    <location>
        <begin position="46"/>
        <end position="66"/>
    </location>
</feature>
<dbReference type="InterPro" id="IPR030470">
    <property type="entry name" value="UbiA_prenylTrfase_CS"/>
</dbReference>
<evidence type="ECO:0000256" key="7">
    <source>
        <dbReference type="ARBA" id="ARBA00022688"/>
    </source>
</evidence>
<dbReference type="Proteomes" id="UP000022311">
    <property type="component" value="Unassembled WGS sequence"/>
</dbReference>
<protein>
    <recommendedName>
        <fullName evidence="12 13">4-hydroxybenzoate octaprenyltransferase</fullName>
        <ecNumber evidence="12 13">2.5.1.39</ecNumber>
    </recommendedName>
    <alternativeName>
        <fullName evidence="12">4-HB polyprenyltransferase</fullName>
    </alternativeName>
</protein>
<comment type="catalytic activity">
    <reaction evidence="12">
        <text>all-trans-octaprenyl diphosphate + 4-hydroxybenzoate = 4-hydroxy-3-(all-trans-octaprenyl)benzoate + diphosphate</text>
        <dbReference type="Rhea" id="RHEA:27782"/>
        <dbReference type="ChEBI" id="CHEBI:1617"/>
        <dbReference type="ChEBI" id="CHEBI:17879"/>
        <dbReference type="ChEBI" id="CHEBI:33019"/>
        <dbReference type="ChEBI" id="CHEBI:57711"/>
        <dbReference type="EC" id="2.5.1.39"/>
    </reaction>
</comment>
<dbReference type="InterPro" id="IPR044878">
    <property type="entry name" value="UbiA_sf"/>
</dbReference>
<dbReference type="PROSITE" id="PS00943">
    <property type="entry name" value="UBIA"/>
    <property type="match status" value="1"/>
</dbReference>
<evidence type="ECO:0000256" key="6">
    <source>
        <dbReference type="ARBA" id="ARBA00022679"/>
    </source>
</evidence>
<feature type="transmembrane region" description="Helical" evidence="12">
    <location>
        <begin position="268"/>
        <end position="287"/>
    </location>
</feature>
<dbReference type="InterPro" id="IPR000537">
    <property type="entry name" value="UbiA_prenyltransferase"/>
</dbReference>
<feature type="transmembrane region" description="Helical" evidence="12">
    <location>
        <begin position="21"/>
        <end position="40"/>
    </location>
</feature>
<keyword evidence="5 12" id="KW-0997">Cell inner membrane</keyword>
<dbReference type="FunFam" id="1.20.120.1780:FF:000001">
    <property type="entry name" value="4-hydroxybenzoate octaprenyltransferase"/>
    <property type="match status" value="1"/>
</dbReference>
<dbReference type="HAMAP" id="MF_01635">
    <property type="entry name" value="UbiA"/>
    <property type="match status" value="1"/>
</dbReference>
<evidence type="ECO:0000256" key="9">
    <source>
        <dbReference type="ARBA" id="ARBA00022842"/>
    </source>
</evidence>
<proteinExistence type="inferred from homology"/>
<comment type="pathway">
    <text evidence="12">Cofactor biosynthesis; ubiquinone biosynthesis.</text>
</comment>
<dbReference type="EMBL" id="JALD01000053">
    <property type="protein sequence ID" value="EUD10291.1"/>
    <property type="molecule type" value="Genomic_DNA"/>
</dbReference>
<keyword evidence="8 12" id="KW-0812">Transmembrane</keyword>
<evidence type="ECO:0000256" key="11">
    <source>
        <dbReference type="ARBA" id="ARBA00023136"/>
    </source>
</evidence>
<dbReference type="PANTHER" id="PTHR11048:SF28">
    <property type="entry name" value="4-HYDROXYBENZOATE POLYPRENYLTRANSFERASE, MITOCHONDRIAL"/>
    <property type="match status" value="1"/>
</dbReference>
<dbReference type="PANTHER" id="PTHR11048">
    <property type="entry name" value="PRENYLTRANSFERASES"/>
    <property type="match status" value="1"/>
</dbReference>
<keyword evidence="10 12" id="KW-1133">Transmembrane helix</keyword>
<keyword evidence="6 12" id="KW-0808">Transferase</keyword>
<organism evidence="14 15">
    <name type="scientific">Providencia alcalifaciens 205/92</name>
    <dbReference type="NCBI Taxonomy" id="1256988"/>
    <lineage>
        <taxon>Bacteria</taxon>
        <taxon>Pseudomonadati</taxon>
        <taxon>Pseudomonadota</taxon>
        <taxon>Gammaproteobacteria</taxon>
        <taxon>Enterobacterales</taxon>
        <taxon>Morganellaceae</taxon>
        <taxon>Providencia</taxon>
    </lineage>
</organism>